<evidence type="ECO:0000256" key="2">
    <source>
        <dbReference type="SAM" id="Phobius"/>
    </source>
</evidence>
<keyword evidence="2" id="KW-0472">Membrane</keyword>
<dbReference type="InterPro" id="IPR030678">
    <property type="entry name" value="Peptide/Ni-bd"/>
</dbReference>
<dbReference type="Gene3D" id="3.10.105.10">
    <property type="entry name" value="Dipeptide-binding Protein, Domain 3"/>
    <property type="match status" value="1"/>
</dbReference>
<keyword evidence="2" id="KW-1133">Transmembrane helix</keyword>
<dbReference type="AlphaFoldDB" id="A0A094SCM5"/>
<dbReference type="EMBL" id="JNSL01000100">
    <property type="protein sequence ID" value="KGA15873.1"/>
    <property type="molecule type" value="Genomic_DNA"/>
</dbReference>
<evidence type="ECO:0000259" key="3">
    <source>
        <dbReference type="Pfam" id="PF00496"/>
    </source>
</evidence>
<feature type="transmembrane region" description="Helical" evidence="2">
    <location>
        <begin position="9"/>
        <end position="30"/>
    </location>
</feature>
<dbReference type="InterPro" id="IPR000914">
    <property type="entry name" value="SBP_5_dom"/>
</dbReference>
<dbReference type="PIRSF" id="PIRSF002741">
    <property type="entry name" value="MppA"/>
    <property type="match status" value="1"/>
</dbReference>
<name>A0A094SCM5_9ZZZZ</name>
<dbReference type="GO" id="GO:0042597">
    <property type="term" value="C:periplasmic space"/>
    <property type="evidence" value="ECO:0007669"/>
    <property type="project" value="UniProtKB-ARBA"/>
</dbReference>
<evidence type="ECO:0000256" key="1">
    <source>
        <dbReference type="SAM" id="Coils"/>
    </source>
</evidence>
<reference evidence="4" key="1">
    <citation type="submission" date="2014-06" db="EMBL/GenBank/DDBJ databases">
        <title>Key roles for freshwater Actinobacteria revealed by deep metagenomic sequencing.</title>
        <authorList>
            <person name="Ghai R."/>
            <person name="Mizuno C.M."/>
            <person name="Picazo A."/>
            <person name="Camacho A."/>
            <person name="Rodriguez-Valera F."/>
        </authorList>
    </citation>
    <scope>NUCLEOTIDE SEQUENCE</scope>
</reference>
<sequence>MTSNPWKKVGIFAVVAIASVALLGGSIVVVNSPGGFNAGLTRTVGSGDTPGGLLRLGSSAPCDSLDPAQTFDPWCAVVHRTFSRNLMSFAGKPGEEGLVVIPDLAADLPVSNEDKTSWTFKLRPDVFWSDGSPVTATDVKYSIQRLFDDSLQSPIALDNLCLLSTCSAGKPDYQGPYVSPTEDLPSIVTPDESTIVFNLNRSFYEFPRLLATPQFSPIQMSKDITLRASGATYASSPSSNGPFVLTIDQADLQYSFTKNELWSQASDGIRIPKVDAMSWKIFPDADSTDQALLNGEIDVKLNYGLAPIARDATLAQESQRSLIDNPEMSFVNFLVVNPNLPPLDRVPCRDAIFYALDKVDLQNVRGGSATAAIAHSLSPPTILGYDSSYNPYPSGSDETGNIRKARESLAQCGYPDGFQVKMAYVAIGIGKDIFLSVQKSLARVGIVVDPVEFANFAQYFTTGLGSPETMSAQGIGLASTGWGPDYSSALSFWAPLIDGRKIKPSSNQNFAELDLDEINALLDSLEAAQTSAEAAGLNRKIEELVMQEAVYLPYAVDRIVLYRPKALTNIYVQIALGNQYDLVNIGKQEIPQ</sequence>
<keyword evidence="2" id="KW-0812">Transmembrane</keyword>
<keyword evidence="1" id="KW-0175">Coiled coil</keyword>
<dbReference type="GO" id="GO:0015833">
    <property type="term" value="P:peptide transport"/>
    <property type="evidence" value="ECO:0007669"/>
    <property type="project" value="TreeGrafter"/>
</dbReference>
<dbReference type="GO" id="GO:0043190">
    <property type="term" value="C:ATP-binding cassette (ABC) transporter complex"/>
    <property type="evidence" value="ECO:0007669"/>
    <property type="project" value="InterPro"/>
</dbReference>
<organism evidence="4">
    <name type="scientific">freshwater metagenome</name>
    <dbReference type="NCBI Taxonomy" id="449393"/>
    <lineage>
        <taxon>unclassified sequences</taxon>
        <taxon>metagenomes</taxon>
        <taxon>ecological metagenomes</taxon>
    </lineage>
</organism>
<dbReference type="PANTHER" id="PTHR30290">
    <property type="entry name" value="PERIPLASMIC BINDING COMPONENT OF ABC TRANSPORTER"/>
    <property type="match status" value="1"/>
</dbReference>
<dbReference type="Pfam" id="PF00496">
    <property type="entry name" value="SBP_bac_5"/>
    <property type="match status" value="1"/>
</dbReference>
<dbReference type="GO" id="GO:1904680">
    <property type="term" value="F:peptide transmembrane transporter activity"/>
    <property type="evidence" value="ECO:0007669"/>
    <property type="project" value="TreeGrafter"/>
</dbReference>
<dbReference type="PANTHER" id="PTHR30290:SF83">
    <property type="entry name" value="ABC TRANSPORTER SUBSTRATE-BINDING PROTEIN"/>
    <property type="match status" value="1"/>
</dbReference>
<dbReference type="Gene3D" id="3.40.190.10">
    <property type="entry name" value="Periplasmic binding protein-like II"/>
    <property type="match status" value="1"/>
</dbReference>
<protein>
    <recommendedName>
        <fullName evidence="3">Solute-binding protein family 5 domain-containing protein</fullName>
    </recommendedName>
</protein>
<dbReference type="InterPro" id="IPR039424">
    <property type="entry name" value="SBP_5"/>
</dbReference>
<comment type="caution">
    <text evidence="4">The sequence shown here is derived from an EMBL/GenBank/DDBJ whole genome shotgun (WGS) entry which is preliminary data.</text>
</comment>
<proteinExistence type="predicted"/>
<accession>A0A094SCM5</accession>
<dbReference type="SUPFAM" id="SSF53850">
    <property type="entry name" value="Periplasmic binding protein-like II"/>
    <property type="match status" value="1"/>
</dbReference>
<dbReference type="CDD" id="cd08506">
    <property type="entry name" value="PBP2_clavulanate_OppA2"/>
    <property type="match status" value="1"/>
</dbReference>
<evidence type="ECO:0000313" key="4">
    <source>
        <dbReference type="EMBL" id="KGA15873.1"/>
    </source>
</evidence>
<gene>
    <name evidence="4" type="ORF">GM51_13885</name>
</gene>
<feature type="coiled-coil region" evidence="1">
    <location>
        <begin position="508"/>
        <end position="547"/>
    </location>
</feature>
<feature type="domain" description="Solute-binding protein family 5" evidence="3">
    <location>
        <begin position="100"/>
        <end position="497"/>
    </location>
</feature>